<evidence type="ECO:0000313" key="2">
    <source>
        <dbReference type="EMBL" id="KAK2161027.1"/>
    </source>
</evidence>
<dbReference type="Pfam" id="PF00092">
    <property type="entry name" value="VWA"/>
    <property type="match status" value="1"/>
</dbReference>
<proteinExistence type="predicted"/>
<feature type="domain" description="VWFA" evidence="1">
    <location>
        <begin position="124"/>
        <end position="194"/>
    </location>
</feature>
<dbReference type="Proteomes" id="UP001208570">
    <property type="component" value="Unassembled WGS sequence"/>
</dbReference>
<dbReference type="InterPro" id="IPR036465">
    <property type="entry name" value="vWFA_dom_sf"/>
</dbReference>
<evidence type="ECO:0000313" key="3">
    <source>
        <dbReference type="Proteomes" id="UP001208570"/>
    </source>
</evidence>
<dbReference type="SUPFAM" id="SSF53300">
    <property type="entry name" value="vWA-like"/>
    <property type="match status" value="1"/>
</dbReference>
<protein>
    <recommendedName>
        <fullName evidence="1">VWFA domain-containing protein</fullName>
    </recommendedName>
</protein>
<dbReference type="InterPro" id="IPR002035">
    <property type="entry name" value="VWF_A"/>
</dbReference>
<dbReference type="PANTHER" id="PTHR22588:SF3">
    <property type="entry name" value="VWFA DOMAIN-CONTAINING PROTEIN"/>
    <property type="match status" value="1"/>
</dbReference>
<sequence>MHCAIVEPNHQTLDNLLKYVKRRNSGRSTGRHERSLDIKLDGQIQTQERQRKSVNKMWKYLVVAILACILPSYTQGQADSFSRIPLPYLFWWLPGYLDNYSCLYRDNPHIYGCLPEVCKDNPIDLAFIVDGSGSICDNDPTRQIIDNQVTCNNWRSVVNFISGAVDRLNIGAQDAQIALVTFADKGSVYFNFGE</sequence>
<dbReference type="AlphaFoldDB" id="A0AAD9JXN9"/>
<accession>A0AAD9JXN9</accession>
<dbReference type="EMBL" id="JAODUP010000122">
    <property type="protein sequence ID" value="KAK2161027.1"/>
    <property type="molecule type" value="Genomic_DNA"/>
</dbReference>
<keyword evidence="3" id="KW-1185">Reference proteome</keyword>
<dbReference type="PROSITE" id="PS50234">
    <property type="entry name" value="VWFA"/>
    <property type="match status" value="1"/>
</dbReference>
<organism evidence="2 3">
    <name type="scientific">Paralvinella palmiformis</name>
    <dbReference type="NCBI Taxonomy" id="53620"/>
    <lineage>
        <taxon>Eukaryota</taxon>
        <taxon>Metazoa</taxon>
        <taxon>Spiralia</taxon>
        <taxon>Lophotrochozoa</taxon>
        <taxon>Annelida</taxon>
        <taxon>Polychaeta</taxon>
        <taxon>Sedentaria</taxon>
        <taxon>Canalipalpata</taxon>
        <taxon>Terebellida</taxon>
        <taxon>Terebelliformia</taxon>
        <taxon>Alvinellidae</taxon>
        <taxon>Paralvinella</taxon>
    </lineage>
</organism>
<comment type="caution">
    <text evidence="2">The sequence shown here is derived from an EMBL/GenBank/DDBJ whole genome shotgun (WGS) entry which is preliminary data.</text>
</comment>
<reference evidence="2" key="1">
    <citation type="journal article" date="2023" name="Mol. Biol. Evol.">
        <title>Third-Generation Sequencing Reveals the Adaptive Role of the Epigenome in Three Deep-Sea Polychaetes.</title>
        <authorList>
            <person name="Perez M."/>
            <person name="Aroh O."/>
            <person name="Sun Y."/>
            <person name="Lan Y."/>
            <person name="Juniper S.K."/>
            <person name="Young C.R."/>
            <person name="Angers B."/>
            <person name="Qian P.Y."/>
        </authorList>
    </citation>
    <scope>NUCLEOTIDE SEQUENCE</scope>
    <source>
        <strain evidence="2">P08H-3</strain>
    </source>
</reference>
<dbReference type="PANTHER" id="PTHR22588">
    <property type="entry name" value="VWFA DOMAIN-CONTAINING PROTEIN"/>
    <property type="match status" value="1"/>
</dbReference>
<name>A0AAD9JXN9_9ANNE</name>
<dbReference type="Gene3D" id="3.40.50.410">
    <property type="entry name" value="von Willebrand factor, type A domain"/>
    <property type="match status" value="1"/>
</dbReference>
<dbReference type="InterPro" id="IPR052229">
    <property type="entry name" value="Collagen-VI/PIF"/>
</dbReference>
<gene>
    <name evidence="2" type="ORF">LSH36_122g02004</name>
</gene>
<evidence type="ECO:0000259" key="1">
    <source>
        <dbReference type="PROSITE" id="PS50234"/>
    </source>
</evidence>